<comment type="cofactor">
    <cofactor evidence="1">
        <name>Ca(2+)</name>
        <dbReference type="ChEBI" id="CHEBI:29108"/>
    </cofactor>
</comment>
<dbReference type="EMBL" id="JBHTIB010000012">
    <property type="protein sequence ID" value="MFD0835907.1"/>
    <property type="molecule type" value="Genomic_DNA"/>
</dbReference>
<dbReference type="Gene3D" id="2.70.98.10">
    <property type="match status" value="1"/>
</dbReference>
<proteinExistence type="predicted"/>
<dbReference type="PANTHER" id="PTHR10091">
    <property type="entry name" value="ALDOSE-1-EPIMERASE"/>
    <property type="match status" value="1"/>
</dbReference>
<evidence type="ECO:0000313" key="4">
    <source>
        <dbReference type="EMBL" id="MFD0835907.1"/>
    </source>
</evidence>
<dbReference type="InterPro" id="IPR014718">
    <property type="entry name" value="GH-type_carb-bd"/>
</dbReference>
<evidence type="ECO:0000256" key="3">
    <source>
        <dbReference type="ARBA" id="ARBA00022837"/>
    </source>
</evidence>
<dbReference type="InterPro" id="IPR008183">
    <property type="entry name" value="Aldose_1/G6P_1-epimerase"/>
</dbReference>
<gene>
    <name evidence="4" type="ORF">ACFQ0I_09040</name>
</gene>
<comment type="caution">
    <text evidence="4">The sequence shown here is derived from an EMBL/GenBank/DDBJ whole genome shotgun (WGS) entry which is preliminary data.</text>
</comment>
<keyword evidence="5" id="KW-1185">Reference proteome</keyword>
<evidence type="ECO:0000256" key="2">
    <source>
        <dbReference type="ARBA" id="ARBA00011245"/>
    </source>
</evidence>
<name>A0ABW3BTA3_9FLAO</name>
<reference evidence="5" key="1">
    <citation type="journal article" date="2019" name="Int. J. Syst. Evol. Microbiol.">
        <title>The Global Catalogue of Microorganisms (GCM) 10K type strain sequencing project: providing services to taxonomists for standard genome sequencing and annotation.</title>
        <authorList>
            <consortium name="The Broad Institute Genomics Platform"/>
            <consortium name="The Broad Institute Genome Sequencing Center for Infectious Disease"/>
            <person name="Wu L."/>
            <person name="Ma J."/>
        </authorList>
    </citation>
    <scope>NUCLEOTIDE SEQUENCE [LARGE SCALE GENOMIC DNA]</scope>
    <source>
        <strain evidence="5">CCUG 60529</strain>
    </source>
</reference>
<comment type="subunit">
    <text evidence="2">Monomer.</text>
</comment>
<dbReference type="InterPro" id="IPR011013">
    <property type="entry name" value="Gal_mutarotase_sf_dom"/>
</dbReference>
<dbReference type="RefSeq" id="WP_379941449.1">
    <property type="nucleotide sequence ID" value="NZ_JBHTIB010000012.1"/>
</dbReference>
<evidence type="ECO:0000313" key="5">
    <source>
        <dbReference type="Proteomes" id="UP001597011"/>
    </source>
</evidence>
<dbReference type="Pfam" id="PF01263">
    <property type="entry name" value="Aldose_epim"/>
    <property type="match status" value="1"/>
</dbReference>
<sequence length="300" mass="34355">MYTITPVPNNSNELDYLEITNSSQSTFAKIYVNLGASLQELKLQGKTLIEDLHPLTYDNTYASSILFPFVNRIKDGTYQFEGNTYQFQINEIDRNNAIHGLVYNKTFQIIDQQTSEDFASVKLLYTEENESVGFPYTYAIQIEYILKDDALDINVEVTNTDSKPFPFNIGWHPYFICKDLHNSYLKFDCDKKTVFDARCITTDVVAIDIDSKSGFKIEDRMLDDCYILNSGNTLFTTPEYTLELKASSKENFLQIYMPPRANTVAIEPTTGVADSFNNKMGLQTLKPNETHQVTWNVNML</sequence>
<evidence type="ECO:0000256" key="1">
    <source>
        <dbReference type="ARBA" id="ARBA00001913"/>
    </source>
</evidence>
<dbReference type="SUPFAM" id="SSF74650">
    <property type="entry name" value="Galactose mutarotase-like"/>
    <property type="match status" value="1"/>
</dbReference>
<protein>
    <submittedName>
        <fullName evidence="4">Aldose 1-epimerase</fullName>
    </submittedName>
</protein>
<accession>A0ABW3BTA3</accession>
<dbReference type="PANTHER" id="PTHR10091:SF0">
    <property type="entry name" value="GALACTOSE MUTAROTASE"/>
    <property type="match status" value="1"/>
</dbReference>
<dbReference type="Proteomes" id="UP001597011">
    <property type="component" value="Unassembled WGS sequence"/>
</dbReference>
<dbReference type="CDD" id="cd01081">
    <property type="entry name" value="Aldose_epim"/>
    <property type="match status" value="1"/>
</dbReference>
<keyword evidence="3" id="KW-0106">Calcium</keyword>
<organism evidence="4 5">
    <name type="scientific">Mariniflexile aquimaris</name>
    <dbReference type="NCBI Taxonomy" id="881009"/>
    <lineage>
        <taxon>Bacteria</taxon>
        <taxon>Pseudomonadati</taxon>
        <taxon>Bacteroidota</taxon>
        <taxon>Flavobacteriia</taxon>
        <taxon>Flavobacteriales</taxon>
        <taxon>Flavobacteriaceae</taxon>
        <taxon>Mariniflexile</taxon>
    </lineage>
</organism>